<dbReference type="Proteomes" id="UP000095283">
    <property type="component" value="Unplaced"/>
</dbReference>
<accession>A0A1I7XB08</accession>
<sequence>MEDFIIPAVHERERERLAAERLRERRGLYCGELRRSLRIGDRERERPRSP</sequence>
<reference evidence="2" key="1">
    <citation type="submission" date="2016-11" db="UniProtKB">
        <authorList>
            <consortium name="WormBaseParasite"/>
        </authorList>
    </citation>
    <scope>IDENTIFICATION</scope>
</reference>
<protein>
    <submittedName>
        <fullName evidence="2">Transcriptional regulator</fullName>
    </submittedName>
</protein>
<evidence type="ECO:0000313" key="2">
    <source>
        <dbReference type="WBParaSite" id="Hba_14626"/>
    </source>
</evidence>
<name>A0A1I7XB08_HETBA</name>
<dbReference type="AlphaFoldDB" id="A0A1I7XB08"/>
<evidence type="ECO:0000313" key="1">
    <source>
        <dbReference type="Proteomes" id="UP000095283"/>
    </source>
</evidence>
<proteinExistence type="predicted"/>
<keyword evidence="1" id="KW-1185">Reference proteome</keyword>
<dbReference type="WBParaSite" id="Hba_14626">
    <property type="protein sequence ID" value="Hba_14626"/>
    <property type="gene ID" value="Hba_14626"/>
</dbReference>
<organism evidence="1 2">
    <name type="scientific">Heterorhabditis bacteriophora</name>
    <name type="common">Entomopathogenic nematode worm</name>
    <dbReference type="NCBI Taxonomy" id="37862"/>
    <lineage>
        <taxon>Eukaryota</taxon>
        <taxon>Metazoa</taxon>
        <taxon>Ecdysozoa</taxon>
        <taxon>Nematoda</taxon>
        <taxon>Chromadorea</taxon>
        <taxon>Rhabditida</taxon>
        <taxon>Rhabditina</taxon>
        <taxon>Rhabditomorpha</taxon>
        <taxon>Strongyloidea</taxon>
        <taxon>Heterorhabditidae</taxon>
        <taxon>Heterorhabditis</taxon>
    </lineage>
</organism>